<organism evidence="1 2">
    <name type="scientific">Photorhabdus heterorhabditis</name>
    <dbReference type="NCBI Taxonomy" id="880156"/>
    <lineage>
        <taxon>Bacteria</taxon>
        <taxon>Pseudomonadati</taxon>
        <taxon>Pseudomonadota</taxon>
        <taxon>Gammaproteobacteria</taxon>
        <taxon>Enterobacterales</taxon>
        <taxon>Morganellaceae</taxon>
        <taxon>Photorhabdus</taxon>
    </lineage>
</organism>
<dbReference type="Proteomes" id="UP000322184">
    <property type="component" value="Unassembled WGS sequence"/>
</dbReference>
<dbReference type="InterPro" id="IPR011990">
    <property type="entry name" value="TPR-like_helical_dom_sf"/>
</dbReference>
<reference evidence="1 2" key="1">
    <citation type="submission" date="2019-09" db="EMBL/GenBank/DDBJ databases">
        <title>Whole genome sequence of Photorhabdus heterorhabditis strain ETL (Enterobacteriales: Enterobacteriaceae) a bacterial symbiont of Heterorhabditis zealandica strain ETL (Rhabditida: Heterorhabditidae).</title>
        <authorList>
            <person name="Lulamba T.E."/>
            <person name="Serepa-Dlamini M.H."/>
        </authorList>
    </citation>
    <scope>NUCLEOTIDE SEQUENCE [LARGE SCALE GENOMIC DNA]</scope>
    <source>
        <strain evidence="1 2">ETL</strain>
    </source>
</reference>
<dbReference type="AlphaFoldDB" id="A0A5B0X8D9"/>
<comment type="caution">
    <text evidence="1">The sequence shown here is derived from an EMBL/GenBank/DDBJ whole genome shotgun (WGS) entry which is preliminary data.</text>
</comment>
<proteinExistence type="predicted"/>
<dbReference type="RefSeq" id="WP_149616034.1">
    <property type="nucleotide sequence ID" value="NZ_CAWPFF010000059.1"/>
</dbReference>
<accession>A0A5B0X8D9</accession>
<name>A0A5B0X8D9_9GAMM</name>
<dbReference type="EMBL" id="VTUW01000002">
    <property type="protein sequence ID" value="KAA1195512.1"/>
    <property type="molecule type" value="Genomic_DNA"/>
</dbReference>
<evidence type="ECO:0000313" key="1">
    <source>
        <dbReference type="EMBL" id="KAA1195512.1"/>
    </source>
</evidence>
<evidence type="ECO:0000313" key="2">
    <source>
        <dbReference type="Proteomes" id="UP000322184"/>
    </source>
</evidence>
<dbReference type="Gene3D" id="1.25.40.10">
    <property type="entry name" value="Tetratricopeptide repeat domain"/>
    <property type="match status" value="1"/>
</dbReference>
<dbReference type="SUPFAM" id="SSF48452">
    <property type="entry name" value="TPR-like"/>
    <property type="match status" value="1"/>
</dbReference>
<gene>
    <name evidence="1" type="ORF">F0L16_02180</name>
</gene>
<protein>
    <submittedName>
        <fullName evidence="1">Regulator</fullName>
    </submittedName>
</protein>
<sequence length="168" mass="19454">MNHQLNVKKDNDASDDFEVFLDSLDGKRIERELATLAKSNKITINQLKSIYNLGVKFYANMQLKEAEAVFLSYSVLSPYDHRGPGSLASIYLEKEEFRKALDLLSVLKTYPTCDLDEVLINIALCHYKLKEYANSSAVFYIVKPENLSDFYCKRYQFLQQQLKPYIDT</sequence>